<keyword evidence="2" id="KW-0808">Transferase</keyword>
<dbReference type="GO" id="GO:0009030">
    <property type="term" value="F:thiamine-phosphate kinase activity"/>
    <property type="evidence" value="ECO:0007669"/>
    <property type="project" value="UniProtKB-UniRule"/>
</dbReference>
<dbReference type="PANTHER" id="PTHR30270">
    <property type="entry name" value="THIAMINE-MONOPHOSPHATE KINASE"/>
    <property type="match status" value="1"/>
</dbReference>
<feature type="binding site" evidence="2">
    <location>
        <position position="61"/>
    </location>
    <ligand>
        <name>Mg(2+)</name>
        <dbReference type="ChEBI" id="CHEBI:18420"/>
        <label>4</label>
    </ligand>
</feature>
<comment type="pathway">
    <text evidence="2">Cofactor biosynthesis; thiamine diphosphate biosynthesis; thiamine diphosphate from thiamine phosphate: step 1/1.</text>
</comment>
<feature type="binding site" evidence="2">
    <location>
        <position position="20"/>
    </location>
    <ligand>
        <name>Mg(2+)</name>
        <dbReference type="ChEBI" id="CHEBI:18420"/>
        <label>4</label>
    </ligand>
</feature>
<protein>
    <recommendedName>
        <fullName evidence="2">Thiamine-monophosphate kinase</fullName>
        <shortName evidence="2">TMP kinase</shortName>
        <shortName evidence="2">Thiamine-phosphate kinase</shortName>
        <ecNumber evidence="2">2.7.4.16</ecNumber>
    </recommendedName>
</protein>
<evidence type="ECO:0000256" key="2">
    <source>
        <dbReference type="HAMAP-Rule" id="MF_02128"/>
    </source>
</evidence>
<proteinExistence type="inferred from homology"/>
<gene>
    <name evidence="2" type="primary">thiL</name>
    <name evidence="4" type="ORF">SAMN05216234_1429</name>
</gene>
<feature type="domain" description="PurM-like N-terminal" evidence="3">
    <location>
        <begin position="18"/>
        <end position="124"/>
    </location>
</feature>
<dbReference type="AlphaFoldDB" id="A0A1I5TAX5"/>
<feature type="binding site" evidence="2">
    <location>
        <position position="194"/>
    </location>
    <ligand>
        <name>Mg(2+)</name>
        <dbReference type="ChEBI" id="CHEBI:18420"/>
        <label>5</label>
    </ligand>
</feature>
<feature type="binding site" evidence="2">
    <location>
        <position position="20"/>
    </location>
    <ligand>
        <name>Mg(2+)</name>
        <dbReference type="ChEBI" id="CHEBI:18420"/>
        <label>3</label>
    </ligand>
</feature>
<dbReference type="STRING" id="223786.SAMN05216234_1429"/>
<evidence type="ECO:0000259" key="3">
    <source>
        <dbReference type="Pfam" id="PF00586"/>
    </source>
</evidence>
<dbReference type="InterPro" id="IPR006283">
    <property type="entry name" value="ThiL-like"/>
</dbReference>
<name>A0A1I5TAX5_9BACT</name>
<feature type="binding site" evidence="2">
    <location>
        <position position="226"/>
    </location>
    <ligand>
        <name>substrate</name>
    </ligand>
</feature>
<keyword evidence="2" id="KW-0479">Metal-binding</keyword>
<dbReference type="InterPro" id="IPR036921">
    <property type="entry name" value="PurM-like_N_sf"/>
</dbReference>
<keyword evidence="5" id="KW-1185">Reference proteome</keyword>
<feature type="binding site" evidence="2">
    <location>
        <position position="32"/>
    </location>
    <ligand>
        <name>Mg(2+)</name>
        <dbReference type="ChEBI" id="CHEBI:18420"/>
        <label>1</label>
    </ligand>
</feature>
<keyword evidence="1 2" id="KW-0784">Thiamine biosynthesis</keyword>
<evidence type="ECO:0000313" key="5">
    <source>
        <dbReference type="Proteomes" id="UP000199227"/>
    </source>
</evidence>
<dbReference type="GO" id="GO:0000287">
    <property type="term" value="F:magnesium ion binding"/>
    <property type="evidence" value="ECO:0007669"/>
    <property type="project" value="UniProtKB-UniRule"/>
</dbReference>
<feature type="binding site" evidence="2">
    <location>
        <position position="61"/>
    </location>
    <ligand>
        <name>Mg(2+)</name>
        <dbReference type="ChEBI" id="CHEBI:18420"/>
        <label>3</label>
    </ligand>
</feature>
<feature type="binding site" evidence="2">
    <location>
        <position position="109"/>
    </location>
    <ligand>
        <name>Mg(2+)</name>
        <dbReference type="ChEBI" id="CHEBI:18420"/>
        <label>1</label>
    </ligand>
</feature>
<evidence type="ECO:0000313" key="4">
    <source>
        <dbReference type="EMBL" id="SFP80203.1"/>
    </source>
</evidence>
<dbReference type="Proteomes" id="UP000199227">
    <property type="component" value="Unassembled WGS sequence"/>
</dbReference>
<feature type="binding site" evidence="2">
    <location>
        <begin position="108"/>
        <end position="109"/>
    </location>
    <ligand>
        <name>ATP</name>
        <dbReference type="ChEBI" id="CHEBI:30616"/>
    </ligand>
</feature>
<dbReference type="EMBL" id="FOXB01000042">
    <property type="protein sequence ID" value="SFP80203.1"/>
    <property type="molecule type" value="Genomic_DNA"/>
</dbReference>
<dbReference type="SUPFAM" id="SSF56042">
    <property type="entry name" value="PurM C-terminal domain-like"/>
    <property type="match status" value="1"/>
</dbReference>
<keyword evidence="2" id="KW-0460">Magnesium</keyword>
<dbReference type="HAMAP" id="MF_02128">
    <property type="entry name" value="TMP_kinase"/>
    <property type="match status" value="1"/>
</dbReference>
<dbReference type="Pfam" id="PF00586">
    <property type="entry name" value="AIRS"/>
    <property type="match status" value="1"/>
</dbReference>
<dbReference type="EC" id="2.7.4.16" evidence="2"/>
<feature type="binding site" evidence="2">
    <location>
        <position position="32"/>
    </location>
    <ligand>
        <name>Mg(2+)</name>
        <dbReference type="ChEBI" id="CHEBI:18420"/>
        <label>2</label>
    </ligand>
</feature>
<keyword evidence="2 4" id="KW-0418">Kinase</keyword>
<comment type="similarity">
    <text evidence="2">Belongs to the thiamine-monophosphate kinase family.</text>
</comment>
<dbReference type="OrthoDB" id="9802811at2"/>
<comment type="caution">
    <text evidence="2">Lacks conserved residue(s) required for the propagation of feature annotation.</text>
</comment>
<comment type="catalytic activity">
    <reaction evidence="2">
        <text>thiamine phosphate + ATP = thiamine diphosphate + ADP</text>
        <dbReference type="Rhea" id="RHEA:15913"/>
        <dbReference type="ChEBI" id="CHEBI:30616"/>
        <dbReference type="ChEBI" id="CHEBI:37575"/>
        <dbReference type="ChEBI" id="CHEBI:58937"/>
        <dbReference type="ChEBI" id="CHEBI:456216"/>
        <dbReference type="EC" id="2.7.4.16"/>
    </reaction>
</comment>
<reference evidence="4 5" key="1">
    <citation type="submission" date="2016-10" db="EMBL/GenBank/DDBJ databases">
        <authorList>
            <person name="de Groot N.N."/>
        </authorList>
    </citation>
    <scope>NUCLEOTIDE SEQUENCE [LARGE SCALE GENOMIC DNA]</scope>
    <source>
        <strain evidence="4 5">EP1-55-1</strain>
    </source>
</reference>
<dbReference type="GO" id="GO:0005524">
    <property type="term" value="F:ATP binding"/>
    <property type="evidence" value="ECO:0007669"/>
    <property type="project" value="UniProtKB-UniRule"/>
</dbReference>
<dbReference type="Gene3D" id="3.90.650.10">
    <property type="entry name" value="PurM-like C-terminal domain"/>
    <property type="match status" value="1"/>
</dbReference>
<dbReference type="RefSeq" id="WP_092913725.1">
    <property type="nucleotide sequence ID" value="NZ_CP136592.1"/>
</dbReference>
<dbReference type="InterPro" id="IPR036676">
    <property type="entry name" value="PurM-like_C_sf"/>
</dbReference>
<organism evidence="4 5">
    <name type="scientific">Hydrogenimonas thermophila</name>
    <dbReference type="NCBI Taxonomy" id="223786"/>
    <lineage>
        <taxon>Bacteria</taxon>
        <taxon>Pseudomonadati</taxon>
        <taxon>Campylobacterota</taxon>
        <taxon>Epsilonproteobacteria</taxon>
        <taxon>Campylobacterales</taxon>
        <taxon>Hydrogenimonadaceae</taxon>
        <taxon>Hydrogenimonas</taxon>
    </lineage>
</organism>
<feature type="binding site" evidence="2">
    <location>
        <position position="61"/>
    </location>
    <ligand>
        <name>Mg(2+)</name>
        <dbReference type="ChEBI" id="CHEBI:18420"/>
        <label>2</label>
    </ligand>
</feature>
<dbReference type="Gene3D" id="3.30.1330.10">
    <property type="entry name" value="PurM-like, N-terminal domain"/>
    <property type="match status" value="1"/>
</dbReference>
<dbReference type="CDD" id="cd02194">
    <property type="entry name" value="ThiL"/>
    <property type="match status" value="1"/>
</dbReference>
<evidence type="ECO:0000256" key="1">
    <source>
        <dbReference type="ARBA" id="ARBA00022977"/>
    </source>
</evidence>
<dbReference type="PANTHER" id="PTHR30270:SF0">
    <property type="entry name" value="THIAMINE-MONOPHOSPHATE KINASE"/>
    <property type="match status" value="1"/>
</dbReference>
<sequence>MNKEDYFISCFEKNIFLGDDAAILNNMSISQDAFFENVHFKREWMSLYEIARKAMLVNISDAIVMNGKPKYALLTVAIPKNYTRQELKELARGFQETANAYGITIIGGDTIANVKLDISITILAECKNPVFRTGIKEGDLLAFTGNLGESRRDLMRLLRGYSVKPNSRFINPVLRDSFFYKVAPFIHSAMDISDGLFTDLEKLHRANRVGFEFFKPIPKRIGCSGEEFEILFAFDPRYEKKIKNIAKITRTELTIFAKAVRKPYRNLCKANHF</sequence>
<accession>A0A1I5TAX5</accession>
<keyword evidence="2" id="KW-0547">Nucleotide-binding</keyword>
<feature type="binding site" evidence="2">
    <location>
        <position position="264"/>
    </location>
    <ligand>
        <name>substrate</name>
    </ligand>
</feature>
<dbReference type="GO" id="GO:0009229">
    <property type="term" value="P:thiamine diphosphate biosynthetic process"/>
    <property type="evidence" value="ECO:0007669"/>
    <property type="project" value="UniProtKB-UniRule"/>
</dbReference>
<keyword evidence="2" id="KW-0067">ATP-binding</keyword>
<feature type="binding site" evidence="2">
    <location>
        <position position="132"/>
    </location>
    <ligand>
        <name>ATP</name>
        <dbReference type="ChEBI" id="CHEBI:30616"/>
    </ligand>
</feature>
<dbReference type="InterPro" id="IPR016188">
    <property type="entry name" value="PurM-like_N"/>
</dbReference>
<feature type="binding site" evidence="2">
    <location>
        <position position="39"/>
    </location>
    <ligand>
        <name>substrate</name>
    </ligand>
</feature>
<dbReference type="GO" id="GO:0009228">
    <property type="term" value="P:thiamine biosynthetic process"/>
    <property type="evidence" value="ECO:0007669"/>
    <property type="project" value="UniProtKB-KW"/>
</dbReference>
<dbReference type="NCBIfam" id="NF004354">
    <property type="entry name" value="PRK05731.2-3"/>
    <property type="match status" value="1"/>
</dbReference>
<dbReference type="SUPFAM" id="SSF55326">
    <property type="entry name" value="PurM N-terminal domain-like"/>
    <property type="match status" value="1"/>
</dbReference>
<feature type="binding site" evidence="2">
    <location>
        <position position="191"/>
    </location>
    <ligand>
        <name>Mg(2+)</name>
        <dbReference type="ChEBI" id="CHEBI:18420"/>
        <label>3</label>
    </ligand>
</feature>
<dbReference type="UniPathway" id="UPA00060">
    <property type="reaction ID" value="UER00142"/>
</dbReference>
<feature type="binding site" evidence="2">
    <location>
        <position position="30"/>
    </location>
    <ligand>
        <name>Mg(2+)</name>
        <dbReference type="ChEBI" id="CHEBI:18420"/>
        <label>4</label>
    </ligand>
</feature>
<comment type="miscellaneous">
    <text evidence="2">Reaction mechanism of ThiL seems to utilize a direct, inline transfer of the gamma-phosphate of ATP to TMP rather than a phosphorylated enzyme intermediate.</text>
</comment>
<comment type="function">
    <text evidence="2">Catalyzes the ATP-dependent phosphorylation of thiamine-monophosphate (TMP) to form thiamine-pyrophosphate (TPP), the active form of vitamin B1.</text>
</comment>
<feature type="binding site" evidence="2">
    <location>
        <position position="193"/>
    </location>
    <ligand>
        <name>ATP</name>
        <dbReference type="ChEBI" id="CHEBI:30616"/>
    </ligand>
</feature>